<dbReference type="AlphaFoldDB" id="A0A6V7V990"/>
<dbReference type="Proteomes" id="UP000580250">
    <property type="component" value="Unassembled WGS sequence"/>
</dbReference>
<evidence type="ECO:0000313" key="2">
    <source>
        <dbReference type="Proteomes" id="UP000580250"/>
    </source>
</evidence>
<accession>A0A6V7V990</accession>
<gene>
    <name evidence="1" type="ORF">MENT_LOCUS22236</name>
</gene>
<reference evidence="1 2" key="1">
    <citation type="submission" date="2020-08" db="EMBL/GenBank/DDBJ databases">
        <authorList>
            <person name="Koutsovoulos G."/>
            <person name="Danchin GJ E."/>
        </authorList>
    </citation>
    <scope>NUCLEOTIDE SEQUENCE [LARGE SCALE GENOMIC DNA]</scope>
</reference>
<sequence>MHALTMATNSLCKYKELNAVKHAALLKKFLVSIGTWENPGNSNEAFESAVYTKISLPVDDDYFKLDSSISMDIERLFVEYDHYGNVIDKQFGKIEVHPINNASFLSLFSL</sequence>
<organism evidence="1 2">
    <name type="scientific">Meloidogyne enterolobii</name>
    <name type="common">Root-knot nematode worm</name>
    <name type="synonym">Meloidogyne mayaguensis</name>
    <dbReference type="NCBI Taxonomy" id="390850"/>
    <lineage>
        <taxon>Eukaryota</taxon>
        <taxon>Metazoa</taxon>
        <taxon>Ecdysozoa</taxon>
        <taxon>Nematoda</taxon>
        <taxon>Chromadorea</taxon>
        <taxon>Rhabditida</taxon>
        <taxon>Tylenchina</taxon>
        <taxon>Tylenchomorpha</taxon>
        <taxon>Tylenchoidea</taxon>
        <taxon>Meloidogynidae</taxon>
        <taxon>Meloidogyninae</taxon>
        <taxon>Meloidogyne</taxon>
    </lineage>
</organism>
<protein>
    <submittedName>
        <fullName evidence="1">Uncharacterized protein</fullName>
    </submittedName>
</protein>
<comment type="caution">
    <text evidence="1">The sequence shown here is derived from an EMBL/GenBank/DDBJ whole genome shotgun (WGS) entry which is preliminary data.</text>
</comment>
<evidence type="ECO:0000313" key="1">
    <source>
        <dbReference type="EMBL" id="CAD2170811.1"/>
    </source>
</evidence>
<name>A0A6V7V990_MELEN</name>
<proteinExistence type="predicted"/>
<dbReference type="EMBL" id="CAJEWN010000174">
    <property type="protein sequence ID" value="CAD2170811.1"/>
    <property type="molecule type" value="Genomic_DNA"/>
</dbReference>